<reference evidence="2 3" key="1">
    <citation type="submission" date="2019-05" db="EMBL/GenBank/DDBJ databases">
        <title>Draft genome sequence of Actinomadura geliboluensis A8036.</title>
        <authorList>
            <person name="Saricaoglu S."/>
            <person name="Isik K."/>
        </authorList>
    </citation>
    <scope>NUCLEOTIDE SEQUENCE [LARGE SCALE GENOMIC DNA]</scope>
    <source>
        <strain evidence="2 3">A8036</strain>
    </source>
</reference>
<keyword evidence="3" id="KW-1185">Reference proteome</keyword>
<dbReference type="SUPFAM" id="SSF51735">
    <property type="entry name" value="NAD(P)-binding Rossmann-fold domains"/>
    <property type="match status" value="1"/>
</dbReference>
<dbReference type="GO" id="GO:0008270">
    <property type="term" value="F:zinc ion binding"/>
    <property type="evidence" value="ECO:0007669"/>
    <property type="project" value="InterPro"/>
</dbReference>
<dbReference type="AlphaFoldDB" id="A0A5S4H790"/>
<organism evidence="2 3">
    <name type="scientific">Actinomadura geliboluensis</name>
    <dbReference type="NCBI Taxonomy" id="882440"/>
    <lineage>
        <taxon>Bacteria</taxon>
        <taxon>Bacillati</taxon>
        <taxon>Actinomycetota</taxon>
        <taxon>Actinomycetes</taxon>
        <taxon>Streptosporangiales</taxon>
        <taxon>Thermomonosporaceae</taxon>
        <taxon>Actinomadura</taxon>
    </lineage>
</organism>
<dbReference type="Gene3D" id="3.40.50.720">
    <property type="entry name" value="NAD(P)-binding Rossmann-like Domain"/>
    <property type="match status" value="1"/>
</dbReference>
<evidence type="ECO:0000313" key="2">
    <source>
        <dbReference type="EMBL" id="TMR40624.1"/>
    </source>
</evidence>
<dbReference type="InterPro" id="IPR036291">
    <property type="entry name" value="NAD(P)-bd_dom_sf"/>
</dbReference>
<dbReference type="PROSITE" id="PS01162">
    <property type="entry name" value="QOR_ZETA_CRYSTAL"/>
    <property type="match status" value="1"/>
</dbReference>
<evidence type="ECO:0000313" key="3">
    <source>
        <dbReference type="Proteomes" id="UP000305238"/>
    </source>
</evidence>
<dbReference type="SMART" id="SM00829">
    <property type="entry name" value="PKS_ER"/>
    <property type="match status" value="1"/>
</dbReference>
<dbReference type="OrthoDB" id="4190732at2"/>
<dbReference type="Pfam" id="PF08240">
    <property type="entry name" value="ADH_N"/>
    <property type="match status" value="1"/>
</dbReference>
<dbReference type="GO" id="GO:0016491">
    <property type="term" value="F:oxidoreductase activity"/>
    <property type="evidence" value="ECO:0007669"/>
    <property type="project" value="InterPro"/>
</dbReference>
<dbReference type="CDD" id="cd08241">
    <property type="entry name" value="QOR1"/>
    <property type="match status" value="1"/>
</dbReference>
<dbReference type="SUPFAM" id="SSF50129">
    <property type="entry name" value="GroES-like"/>
    <property type="match status" value="1"/>
</dbReference>
<dbReference type="RefSeq" id="WP_138635984.1">
    <property type="nucleotide sequence ID" value="NZ_VCKZ01000048.1"/>
</dbReference>
<dbReference type="Proteomes" id="UP000305238">
    <property type="component" value="Unassembled WGS sequence"/>
</dbReference>
<protein>
    <submittedName>
        <fullName evidence="2">NADPH:quinone oxidoreductase family protein</fullName>
    </submittedName>
</protein>
<sequence length="291" mass="30211">MRAIRVEATNGPEAALPAEVPAPAPGDHVLVDVHAAGVSFPELLMCSGQYQMRPDPPFVPGSEVAGTVVSAPPGSGLGAGDRVAAFSVYGGWAERVAVPVHAVFALPPGLSFTAGAALPMNYLTGHFALVRRARLEKGETVLVHGAAGGVGTAAIQIARTYGARVIAVASSAAKRDLARQAGADHTVDVPGFAAAVRDLTRGTGADVIVDPVGGDRVTDSLRCLRPEERLLVVGFTGGEIPSVRLNRLLLNNISVVGVAWGAYWMSRPAYLAEQLPIRHHGSGARRLAFLE</sequence>
<gene>
    <name evidence="2" type="ORF">ETD96_09720</name>
</gene>
<dbReference type="InterPro" id="IPR051397">
    <property type="entry name" value="Zn-ADH-like_protein"/>
</dbReference>
<comment type="caution">
    <text evidence="2">The sequence shown here is derived from an EMBL/GenBank/DDBJ whole genome shotgun (WGS) entry which is preliminary data.</text>
</comment>
<proteinExistence type="predicted"/>
<dbReference type="InterPro" id="IPR020843">
    <property type="entry name" value="ER"/>
</dbReference>
<name>A0A5S4H790_9ACTN</name>
<dbReference type="Gene3D" id="3.90.180.10">
    <property type="entry name" value="Medium-chain alcohol dehydrogenases, catalytic domain"/>
    <property type="match status" value="1"/>
</dbReference>
<dbReference type="InterPro" id="IPR002364">
    <property type="entry name" value="Quin_OxRdtase/zeta-crystal_CS"/>
</dbReference>
<dbReference type="InterPro" id="IPR013154">
    <property type="entry name" value="ADH-like_N"/>
</dbReference>
<evidence type="ECO:0000259" key="1">
    <source>
        <dbReference type="SMART" id="SM00829"/>
    </source>
</evidence>
<accession>A0A5S4H790</accession>
<feature type="domain" description="Enoyl reductase (ER)" evidence="1">
    <location>
        <begin position="11"/>
        <end position="287"/>
    </location>
</feature>
<dbReference type="InterPro" id="IPR013149">
    <property type="entry name" value="ADH-like_C"/>
</dbReference>
<dbReference type="PANTHER" id="PTHR43677:SF4">
    <property type="entry name" value="QUINONE OXIDOREDUCTASE-LIKE PROTEIN 2"/>
    <property type="match status" value="1"/>
</dbReference>
<dbReference type="PANTHER" id="PTHR43677">
    <property type="entry name" value="SHORT-CHAIN DEHYDROGENASE/REDUCTASE"/>
    <property type="match status" value="1"/>
</dbReference>
<dbReference type="InterPro" id="IPR011032">
    <property type="entry name" value="GroES-like_sf"/>
</dbReference>
<dbReference type="Pfam" id="PF00107">
    <property type="entry name" value="ADH_zinc_N"/>
    <property type="match status" value="1"/>
</dbReference>
<dbReference type="EMBL" id="VCKZ01000048">
    <property type="protein sequence ID" value="TMR40624.1"/>
    <property type="molecule type" value="Genomic_DNA"/>
</dbReference>